<reference evidence="2 3" key="1">
    <citation type="journal article" date="2012" name="BMC Genomics">
        <title>Sequencing the genome of Marssonina brunnea reveals fungus-poplar co-evolution.</title>
        <authorList>
            <person name="Zhu S."/>
            <person name="Cao Y.-Z."/>
            <person name="Jiang C."/>
            <person name="Tan B.-Y."/>
            <person name="Wang Z."/>
            <person name="Feng S."/>
            <person name="Zhang L."/>
            <person name="Su X.-H."/>
            <person name="Brejova B."/>
            <person name="Vinar T."/>
            <person name="Xu M."/>
            <person name="Wang M.-X."/>
            <person name="Zhang S.-G."/>
            <person name="Huang M.-R."/>
            <person name="Wu R."/>
            <person name="Zhou Y."/>
        </authorList>
    </citation>
    <scope>NUCLEOTIDE SEQUENCE [LARGE SCALE GENOMIC DNA]</scope>
    <source>
        <strain evidence="2 3">MB_m1</strain>
    </source>
</reference>
<dbReference type="EMBL" id="JH921432">
    <property type="protein sequence ID" value="EKD18912.1"/>
    <property type="molecule type" value="Genomic_DNA"/>
</dbReference>
<dbReference type="RefSeq" id="XP_007291043.1">
    <property type="nucleotide sequence ID" value="XM_007290981.1"/>
</dbReference>
<dbReference type="GeneID" id="18759089"/>
<dbReference type="InParanoid" id="K1X1L8"/>
<gene>
    <name evidence="2" type="ORF">MBM_03154</name>
</gene>
<dbReference type="AlphaFoldDB" id="K1X1L8"/>
<evidence type="ECO:0000313" key="2">
    <source>
        <dbReference type="EMBL" id="EKD18912.1"/>
    </source>
</evidence>
<sequence length="276" mass="31860">MSRFQELLEALQRLETKFQAQDSEIATFTPFGRLPLELRNKIWKIASHQPRTVRLVHYSISTWPRLLPDVDMAGQLNLEIYGQSRQPAVLHTCAESRKEASRYYELVREQARPFKRLLTREELAAPGAVQEATKPNQYHAPNIVYINFAVDNFLRLLMGPATTDGVSVLQPLNSFNFDNRAINKIERLVVICSACGTCNTLVRKIRRHFRPQLKEITVLFSRSSLLKTDEDSVDATLAMRETAKPFEAALKHQLRTRNLRRAKLSFFVWPVLEKVR</sequence>
<dbReference type="KEGG" id="mbe:MBM_03154"/>
<organism evidence="2 3">
    <name type="scientific">Marssonina brunnea f. sp. multigermtubi (strain MB_m1)</name>
    <name type="common">Marssonina leaf spot fungus</name>
    <dbReference type="NCBI Taxonomy" id="1072389"/>
    <lineage>
        <taxon>Eukaryota</taxon>
        <taxon>Fungi</taxon>
        <taxon>Dikarya</taxon>
        <taxon>Ascomycota</taxon>
        <taxon>Pezizomycotina</taxon>
        <taxon>Leotiomycetes</taxon>
        <taxon>Helotiales</taxon>
        <taxon>Drepanopezizaceae</taxon>
        <taxon>Drepanopeziza</taxon>
    </lineage>
</organism>
<keyword evidence="3" id="KW-1185">Reference proteome</keyword>
<dbReference type="InterPro" id="IPR045518">
    <property type="entry name" value="2EXR"/>
</dbReference>
<accession>K1X1L8</accession>
<dbReference type="PANTHER" id="PTHR35910">
    <property type="entry name" value="2EXR DOMAIN-CONTAINING PROTEIN"/>
    <property type="match status" value="1"/>
</dbReference>
<evidence type="ECO:0000313" key="3">
    <source>
        <dbReference type="Proteomes" id="UP000006753"/>
    </source>
</evidence>
<name>K1X1L8_MARBU</name>
<dbReference type="Pfam" id="PF20150">
    <property type="entry name" value="2EXR"/>
    <property type="match status" value="1"/>
</dbReference>
<proteinExistence type="predicted"/>
<feature type="domain" description="2EXR" evidence="1">
    <location>
        <begin position="28"/>
        <end position="151"/>
    </location>
</feature>
<dbReference type="Proteomes" id="UP000006753">
    <property type="component" value="Unassembled WGS sequence"/>
</dbReference>
<evidence type="ECO:0000259" key="1">
    <source>
        <dbReference type="Pfam" id="PF20150"/>
    </source>
</evidence>
<dbReference type="PANTHER" id="PTHR35910:SF6">
    <property type="entry name" value="2EXR DOMAIN-CONTAINING PROTEIN"/>
    <property type="match status" value="1"/>
</dbReference>
<protein>
    <recommendedName>
        <fullName evidence="1">2EXR domain-containing protein</fullName>
    </recommendedName>
</protein>
<dbReference type="OrthoDB" id="3561583at2759"/>
<dbReference type="HOGENOM" id="CLU_1008586_0_0_1"/>